<name>A0AAW0EV98_9TRYP</name>
<sequence>MRPIALTFQLPSLRGACEANRQRSSDAAAAAETIAVPYPVGTGTLQVSGIHVRLHPTKTHAVTTRGGGAGRPSRPPPPAPDARAASTTVGTSDALTANIVVHAHVRGELSSAPQSYVVAVVPLRLDSAAASSTTTAAAAAAAAPTAQSPAAYDKRVLNAQARDARRGAVAPVFASAFAKVDLRTQVERVRLSFTVVPCGRLGDSGAATAHAGKRPRDEAAGASVPSAAALDCAVDVTVVGTVSALV</sequence>
<gene>
    <name evidence="2" type="ORF">NESM_000690500</name>
</gene>
<feature type="region of interest" description="Disordered" evidence="1">
    <location>
        <begin position="60"/>
        <end position="88"/>
    </location>
</feature>
<reference evidence="2 3" key="1">
    <citation type="journal article" date="2021" name="MBio">
        <title>A New Model Trypanosomatid, Novymonas esmeraldas: Genomic Perception of Its 'Candidatus Pandoraea novymonadis' Endosymbiont.</title>
        <authorList>
            <person name="Zakharova A."/>
            <person name="Saura A."/>
            <person name="Butenko A."/>
            <person name="Podesvova L."/>
            <person name="Warmusova S."/>
            <person name="Kostygov A.Y."/>
            <person name="Nenarokova A."/>
            <person name="Lukes J."/>
            <person name="Opperdoes F.R."/>
            <person name="Yurchenko V."/>
        </authorList>
    </citation>
    <scope>NUCLEOTIDE SEQUENCE [LARGE SCALE GENOMIC DNA]</scope>
    <source>
        <strain evidence="2 3">E262AT.01</strain>
    </source>
</reference>
<dbReference type="Proteomes" id="UP001430356">
    <property type="component" value="Unassembled WGS sequence"/>
</dbReference>
<keyword evidence="3" id="KW-1185">Reference proteome</keyword>
<organism evidence="2 3">
    <name type="scientific">Novymonas esmeraldas</name>
    <dbReference type="NCBI Taxonomy" id="1808958"/>
    <lineage>
        <taxon>Eukaryota</taxon>
        <taxon>Discoba</taxon>
        <taxon>Euglenozoa</taxon>
        <taxon>Kinetoplastea</taxon>
        <taxon>Metakinetoplastina</taxon>
        <taxon>Trypanosomatida</taxon>
        <taxon>Trypanosomatidae</taxon>
        <taxon>Novymonas</taxon>
    </lineage>
</organism>
<accession>A0AAW0EV98</accession>
<proteinExistence type="predicted"/>
<evidence type="ECO:0000313" key="2">
    <source>
        <dbReference type="EMBL" id="KAK7197421.1"/>
    </source>
</evidence>
<dbReference type="EMBL" id="JAECZO010000105">
    <property type="protein sequence ID" value="KAK7197421.1"/>
    <property type="molecule type" value="Genomic_DNA"/>
</dbReference>
<comment type="caution">
    <text evidence="2">The sequence shown here is derived from an EMBL/GenBank/DDBJ whole genome shotgun (WGS) entry which is preliminary data.</text>
</comment>
<dbReference type="AlphaFoldDB" id="A0AAW0EV98"/>
<protein>
    <submittedName>
        <fullName evidence="2">Uncharacterized protein</fullName>
    </submittedName>
</protein>
<evidence type="ECO:0000313" key="3">
    <source>
        <dbReference type="Proteomes" id="UP001430356"/>
    </source>
</evidence>
<evidence type="ECO:0000256" key="1">
    <source>
        <dbReference type="SAM" id="MobiDB-lite"/>
    </source>
</evidence>